<sequence length="459" mass="49554">MKLTVLALASTVAAAGFTPGLGETQTQAFTGNTKTLYTNTPVIPSQTPDLAEIKAAAATATSNSFKSKKTVKGKAFDRYHQIWLENTDYQKAFDQAGLKALTKQGILLTNYFALTHPSEPNYVAAVGGDYFGIFDDIYRTLPEEIFTVADLLDSKSISWGEYQEHQPYTGFQGFNYSRQTDYANDYVRKHNPLVMYDSVTKKPERLGNLKNFTEFHKDVADKDLPQWAFITPNMTNDGHDTDIEVSGTWSYNFLSPLLNNTDFMKDNLIILTFDETETYTEQNRVFALLLGGAIPENLKGTTDDTVYNHYSNIATVQANWGLPHLGRGDVTANVFKFVADKIGSSVTNHNITEHGLYNNFSYPGYFSDKSLGFPTPLINATGTSGNKILPAIADLVKSGNSSVASNSTAGHNGTATGAKASGSAGVAAAKGSVSHNKNGAEAAVVSLGAALVGVAALLL</sequence>
<evidence type="ECO:0000313" key="7">
    <source>
        <dbReference type="Proteomes" id="UP000182444"/>
    </source>
</evidence>
<dbReference type="Gene3D" id="3.40.720.10">
    <property type="entry name" value="Alkaline Phosphatase, subunit A"/>
    <property type="match status" value="1"/>
</dbReference>
<dbReference type="PANTHER" id="PTHR31956:SF8">
    <property type="entry name" value="ACID PHOSPHATASE PHOA (AFU_ORTHOLOGUE AFUA_1G03570)"/>
    <property type="match status" value="1"/>
</dbReference>
<dbReference type="PANTHER" id="PTHR31956">
    <property type="entry name" value="NON-SPECIFIC PHOSPHOLIPASE C4-RELATED"/>
    <property type="match status" value="1"/>
</dbReference>
<feature type="chain" id="PRO_5036017846" description="acid phosphatase" evidence="4">
    <location>
        <begin position="23"/>
        <end position="459"/>
    </location>
</feature>
<evidence type="ECO:0000256" key="4">
    <source>
        <dbReference type="SAM" id="SignalP"/>
    </source>
</evidence>
<reference evidence="6 8" key="2">
    <citation type="submission" date="2018-07" db="EMBL/GenBank/DDBJ databases">
        <title>Draft Genome Assemblies for Five Robust Yarrowia lipolytica Strains Exhibiting High Lipid Production and Pentose Sugar Utilization and Sugar Alcohol Secretion from Undetoxified Lignocellulosic Biomass Hydrolysates.</title>
        <authorList>
            <consortium name="DOE Joint Genome Institute"/>
            <person name="Walker C."/>
            <person name="Ryu S."/>
            <person name="Na H."/>
            <person name="Zane M."/>
            <person name="LaButti K."/>
            <person name="Lipzen A."/>
            <person name="Haridas S."/>
            <person name="Barry K."/>
            <person name="Grigoriev I.V."/>
            <person name="Quarterman J."/>
            <person name="Slininger P."/>
            <person name="Dien B."/>
            <person name="Trinh C.T."/>
        </authorList>
    </citation>
    <scope>NUCLEOTIDE SEQUENCE [LARGE SCALE GENOMIC DNA]</scope>
    <source>
        <strain evidence="6 8">YB392</strain>
    </source>
</reference>
<dbReference type="EMBL" id="KZ858988">
    <property type="protein sequence ID" value="RDW26053.1"/>
    <property type="molecule type" value="Genomic_DNA"/>
</dbReference>
<dbReference type="GO" id="GO:0009395">
    <property type="term" value="P:phospholipid catabolic process"/>
    <property type="evidence" value="ECO:0007669"/>
    <property type="project" value="TreeGrafter"/>
</dbReference>
<dbReference type="OMA" id="RGISWGH"/>
<dbReference type="Pfam" id="PF04185">
    <property type="entry name" value="Phosphoesterase"/>
    <property type="match status" value="1"/>
</dbReference>
<dbReference type="GeneID" id="2907687"/>
<evidence type="ECO:0000256" key="1">
    <source>
        <dbReference type="ARBA" id="ARBA00000032"/>
    </source>
</evidence>
<evidence type="ECO:0000256" key="2">
    <source>
        <dbReference type="ARBA" id="ARBA00012646"/>
    </source>
</evidence>
<proteinExistence type="predicted"/>
<dbReference type="OrthoDB" id="5135119at2759"/>
<dbReference type="Proteomes" id="UP000256601">
    <property type="component" value="Unassembled WGS sequence"/>
</dbReference>
<dbReference type="FunFam" id="3.40.720.10:FF:000043">
    <property type="entry name" value="Acid phosphatase PHOa"/>
    <property type="match status" value="1"/>
</dbReference>
<dbReference type="EC" id="3.1.3.2" evidence="2"/>
<reference evidence="5 7" key="1">
    <citation type="journal article" date="2016" name="PLoS ONE">
        <title>Sequence Assembly of Yarrowia lipolytica Strain W29/CLIB89 Shows Transposable Element Diversity.</title>
        <authorList>
            <person name="Magnan C."/>
            <person name="Yu J."/>
            <person name="Chang I."/>
            <person name="Jahn E."/>
            <person name="Kanomata Y."/>
            <person name="Wu J."/>
            <person name="Zeller M."/>
            <person name="Oakes M."/>
            <person name="Baldi P."/>
            <person name="Sandmeyer S."/>
        </authorList>
    </citation>
    <scope>NUCLEOTIDE SEQUENCE [LARGE SCALE GENOMIC DNA]</scope>
    <source>
        <strain evidence="5">CLIB89</strain>
        <strain evidence="7">CLIB89(W29)</strain>
    </source>
</reference>
<dbReference type="eggNOG" id="ENOG502QSRP">
    <property type="taxonomic scope" value="Eukaryota"/>
</dbReference>
<comment type="catalytic activity">
    <reaction evidence="1">
        <text>a phosphate monoester + H2O = an alcohol + phosphate</text>
        <dbReference type="Rhea" id="RHEA:15017"/>
        <dbReference type="ChEBI" id="CHEBI:15377"/>
        <dbReference type="ChEBI" id="CHEBI:30879"/>
        <dbReference type="ChEBI" id="CHEBI:43474"/>
        <dbReference type="ChEBI" id="CHEBI:67140"/>
        <dbReference type="EC" id="3.1.3.2"/>
    </reaction>
</comment>
<dbReference type="InterPro" id="IPR007312">
    <property type="entry name" value="Phosphoesterase"/>
</dbReference>
<evidence type="ECO:0000313" key="6">
    <source>
        <dbReference type="EMBL" id="RDW26053.1"/>
    </source>
</evidence>
<gene>
    <name evidence="6" type="ORF">B0I71DRAFT_174682</name>
    <name evidence="5" type="ORF">YALI1_F33143g</name>
</gene>
<organism evidence="5 7">
    <name type="scientific">Yarrowia lipolytica</name>
    <name type="common">Candida lipolytica</name>
    <dbReference type="NCBI Taxonomy" id="4952"/>
    <lineage>
        <taxon>Eukaryota</taxon>
        <taxon>Fungi</taxon>
        <taxon>Dikarya</taxon>
        <taxon>Ascomycota</taxon>
        <taxon>Saccharomycotina</taxon>
        <taxon>Dipodascomycetes</taxon>
        <taxon>Dipodascales</taxon>
        <taxon>Dipodascales incertae sedis</taxon>
        <taxon>Yarrowia</taxon>
    </lineage>
</organism>
<dbReference type="GO" id="GO:0003993">
    <property type="term" value="F:acid phosphatase activity"/>
    <property type="evidence" value="ECO:0007669"/>
    <property type="project" value="UniProtKB-EC"/>
</dbReference>
<evidence type="ECO:0000256" key="3">
    <source>
        <dbReference type="ARBA" id="ARBA00022801"/>
    </source>
</evidence>
<dbReference type="EMBL" id="CP017558">
    <property type="protein sequence ID" value="AOW07708.1"/>
    <property type="molecule type" value="Genomic_DNA"/>
</dbReference>
<evidence type="ECO:0000313" key="8">
    <source>
        <dbReference type="Proteomes" id="UP000256601"/>
    </source>
</evidence>
<dbReference type="Proteomes" id="UP000182444">
    <property type="component" value="Chromosome 1F"/>
</dbReference>
<feature type="signal peptide" evidence="4">
    <location>
        <begin position="1"/>
        <end position="22"/>
    </location>
</feature>
<dbReference type="VEuPathDB" id="FungiDB:YALI1_F33143g"/>
<dbReference type="AlphaFoldDB" id="A0A1D8NPZ9"/>
<dbReference type="VEuPathDB" id="FungiDB:YALI0_F25773g"/>
<name>A0A1D8NPZ9_YARLL</name>
<dbReference type="RefSeq" id="XP_505882.1">
    <property type="nucleotide sequence ID" value="XM_505882.1"/>
</dbReference>
<keyword evidence="3" id="KW-0378">Hydrolase</keyword>
<protein>
    <recommendedName>
        <fullName evidence="2">acid phosphatase</fullName>
        <ecNumber evidence="2">3.1.3.2</ecNumber>
    </recommendedName>
</protein>
<evidence type="ECO:0000313" key="5">
    <source>
        <dbReference type="EMBL" id="AOW07708.1"/>
    </source>
</evidence>
<accession>A0A1D8NPZ9</accession>
<dbReference type="KEGG" id="yli:2907687"/>
<keyword evidence="4" id="KW-0732">Signal</keyword>
<dbReference type="InterPro" id="IPR017850">
    <property type="entry name" value="Alkaline_phosphatase_core_sf"/>
</dbReference>